<dbReference type="Pfam" id="PF00408">
    <property type="entry name" value="PGM_PMM_IV"/>
    <property type="match status" value="1"/>
</dbReference>
<keyword evidence="5" id="KW-0597">Phosphoprotein</keyword>
<dbReference type="FunFam" id="3.30.310.50:FF:000003">
    <property type="entry name" value="Phosphoacetylglucosamine mutase"/>
    <property type="match status" value="1"/>
</dbReference>
<dbReference type="AlphaFoldDB" id="A0A4P9WZ46"/>
<keyword evidence="6 11" id="KW-0479">Metal-binding</keyword>
<keyword evidence="7 11" id="KW-0460">Magnesium</keyword>
<dbReference type="GO" id="GO:0005975">
    <property type="term" value="P:carbohydrate metabolic process"/>
    <property type="evidence" value="ECO:0007669"/>
    <property type="project" value="InterPro"/>
</dbReference>
<dbReference type="Gene3D" id="3.40.120.10">
    <property type="entry name" value="Alpha-D-Glucose-1,6-Bisphosphate, subunit A, domain 3"/>
    <property type="match status" value="2"/>
</dbReference>
<dbReference type="InterPro" id="IPR036900">
    <property type="entry name" value="A-D-PHexomutase_C_sf"/>
</dbReference>
<dbReference type="EC" id="5.4.2.3" evidence="4 11"/>
<reference evidence="19" key="1">
    <citation type="journal article" date="2018" name="Nat. Microbiol.">
        <title>Leveraging single-cell genomics to expand the fungal tree of life.</title>
        <authorList>
            <person name="Ahrendt S.R."/>
            <person name="Quandt C.A."/>
            <person name="Ciobanu D."/>
            <person name="Clum A."/>
            <person name="Salamov A."/>
            <person name="Andreopoulos B."/>
            <person name="Cheng J.F."/>
            <person name="Woyke T."/>
            <person name="Pelin A."/>
            <person name="Henrissat B."/>
            <person name="Reynolds N.K."/>
            <person name="Benny G.L."/>
            <person name="Smith M.E."/>
            <person name="James T.Y."/>
            <person name="Grigoriev I.V."/>
        </authorList>
    </citation>
    <scope>NUCLEOTIDE SEQUENCE [LARGE SCALE GENOMIC DNA]</scope>
    <source>
        <strain evidence="19">ATCC 52028</strain>
    </source>
</reference>
<dbReference type="EMBL" id="ML014358">
    <property type="protein sequence ID" value="RKO98819.1"/>
    <property type="molecule type" value="Genomic_DNA"/>
</dbReference>
<dbReference type="SUPFAM" id="SSF53738">
    <property type="entry name" value="Phosphoglucomutase, first 3 domains"/>
    <property type="match status" value="3"/>
</dbReference>
<feature type="domain" description="Phosphoacetylglucosamine mutase AMG1" evidence="17">
    <location>
        <begin position="215"/>
        <end position="297"/>
    </location>
</feature>
<name>A0A4P9WZ46_9FUNG</name>
<comment type="function">
    <text evidence="11">Catalyzes the conversion of GlcNAc-6-P into GlcNAc-1-P during the synthesis of uridine diphosphate/UDP-GlcNAc, which is a biosynthetic precursor of chitin and also supplies the amino sugars for N-linked oligosaccharides of glycoproteins.</text>
</comment>
<evidence type="ECO:0000256" key="8">
    <source>
        <dbReference type="ARBA" id="ARBA00023235"/>
    </source>
</evidence>
<evidence type="ECO:0000256" key="6">
    <source>
        <dbReference type="ARBA" id="ARBA00022723"/>
    </source>
</evidence>
<evidence type="ECO:0000259" key="17">
    <source>
        <dbReference type="Pfam" id="PF21405"/>
    </source>
</evidence>
<sequence length="568" mass="60054">MTATRPASDAAISAGSALYPRVRETYTYGTAGFRTLAEVLDSVLFRMGLLAVLRSKALHGQWVGVMVTASHNEERDNGVKLVEPMGEMLVPAWEVYAAQLANAVTDAALVEAVAAVVAAAGIDLAQPARVVYAADTRPSGPRLIACLEHGLRAMDAATETRGLGVATTPELHYVVCCLNTRDAPRPYGQPDRAGYLSKLATAFGGLVTTPPPSPLHVDCANGVGSLAMTALLETLRAAGTGALLDVRLMNTATATPGALNRDCGADFVKFHQKPPAGLRLQEGDRWCSLDGDADRIVFYYVRDGAFRLLDGDKIAVLAAVYIRDLLAAAQLAPLPATAADAAATPQPLTVGIVQTAYANGSATAYIRDVLKLQTVCTPTGVKHLHHAAQAFDVGVYFEANGHGTVLFSPRAVALFHAAAGATPAQQAAIVALRALTDLINQTVGDAISDLLLVEAALAHARMAFPDWDALYTDLPNRQVKVRVADRHQFVPIKADTELAEPAALQDQIRGLVAQTPQGRCFVRPSGTEDVVRVYAEAQTVADTVRLAQAVCDVIYDHHGGLGDRPRVA</sequence>
<dbReference type="InterPro" id="IPR016657">
    <property type="entry name" value="PAGM"/>
</dbReference>
<keyword evidence="8 11" id="KW-0413">Isomerase</keyword>
<dbReference type="CDD" id="cd03086">
    <property type="entry name" value="PGM3"/>
    <property type="match status" value="1"/>
</dbReference>
<evidence type="ECO:0000313" key="19">
    <source>
        <dbReference type="Proteomes" id="UP000274922"/>
    </source>
</evidence>
<evidence type="ECO:0000256" key="12">
    <source>
        <dbReference type="PIRSR" id="PIRSR016408-1"/>
    </source>
</evidence>
<comment type="pathway">
    <text evidence="2 11">Nucleotide-sugar biosynthesis; UDP-N-acetyl-alpha-D-glucosamine biosynthesis; N-acetyl-alpha-D-glucosamine 1-phosphate from alpha-D-glucosamine 6-phosphate (route I): step 2/2.</text>
</comment>
<feature type="binding site" evidence="13">
    <location>
        <begin position="523"/>
        <end position="527"/>
    </location>
    <ligand>
        <name>substrate</name>
    </ligand>
</feature>
<dbReference type="PANTHER" id="PTHR45955:SF1">
    <property type="entry name" value="PHOSPHOACETYLGLUCOSAMINE MUTASE"/>
    <property type="match status" value="1"/>
</dbReference>
<dbReference type="GO" id="GO:0004610">
    <property type="term" value="F:phosphoacetylglucosamine mutase activity"/>
    <property type="evidence" value="ECO:0007669"/>
    <property type="project" value="UniProtKB-UniRule"/>
</dbReference>
<evidence type="ECO:0000313" key="18">
    <source>
        <dbReference type="EMBL" id="RKO98819.1"/>
    </source>
</evidence>
<dbReference type="OrthoDB" id="1928at2759"/>
<dbReference type="GO" id="GO:0046872">
    <property type="term" value="F:metal ion binding"/>
    <property type="evidence" value="ECO:0007669"/>
    <property type="project" value="UniProtKB-KW"/>
</dbReference>
<evidence type="ECO:0000256" key="7">
    <source>
        <dbReference type="ARBA" id="ARBA00022842"/>
    </source>
</evidence>
<evidence type="ECO:0000256" key="14">
    <source>
        <dbReference type="PIRSR" id="PIRSR016408-3"/>
    </source>
</evidence>
<dbReference type="InterPro" id="IPR016055">
    <property type="entry name" value="A-D-PHexomutase_a/b/a-I/II/III"/>
</dbReference>
<evidence type="ECO:0000259" key="16">
    <source>
        <dbReference type="Pfam" id="PF21404"/>
    </source>
</evidence>
<feature type="binding site" evidence="14">
    <location>
        <position position="294"/>
    </location>
    <ligand>
        <name>Mg(2+)</name>
        <dbReference type="ChEBI" id="CHEBI:18420"/>
    </ligand>
</feature>
<dbReference type="Pfam" id="PF21404">
    <property type="entry name" value="AMG1_III"/>
    <property type="match status" value="1"/>
</dbReference>
<dbReference type="InterPro" id="IPR005843">
    <property type="entry name" value="A-D-PHexomutase_C"/>
</dbReference>
<evidence type="ECO:0000256" key="10">
    <source>
        <dbReference type="ARBA" id="ARBA00032065"/>
    </source>
</evidence>
<evidence type="ECO:0000256" key="2">
    <source>
        <dbReference type="ARBA" id="ARBA00004865"/>
    </source>
</evidence>
<comment type="cofactor">
    <cofactor evidence="11 14">
        <name>Mg(2+)</name>
        <dbReference type="ChEBI" id="CHEBI:18420"/>
    </cofactor>
    <text evidence="11 14">Binds 1 Mg(2+) ion per subunit.</text>
</comment>
<accession>A0A4P9WZ46</accession>
<evidence type="ECO:0000259" key="15">
    <source>
        <dbReference type="Pfam" id="PF00408"/>
    </source>
</evidence>
<evidence type="ECO:0000256" key="11">
    <source>
        <dbReference type="PIRNR" id="PIRNR016408"/>
    </source>
</evidence>
<feature type="binding site" evidence="13">
    <location>
        <begin position="398"/>
        <end position="400"/>
    </location>
    <ligand>
        <name>substrate</name>
    </ligand>
</feature>
<evidence type="ECO:0000256" key="5">
    <source>
        <dbReference type="ARBA" id="ARBA00022553"/>
    </source>
</evidence>
<evidence type="ECO:0000256" key="4">
    <source>
        <dbReference type="ARBA" id="ARBA00012731"/>
    </source>
</evidence>
<proteinExistence type="inferred from homology"/>
<feature type="active site" description="Phosphoserine intermediate" evidence="12">
    <location>
        <position position="70"/>
    </location>
</feature>
<dbReference type="InterPro" id="IPR049023">
    <property type="entry name" value="AMG1_II"/>
</dbReference>
<feature type="binding site" evidence="13">
    <location>
        <position position="532"/>
    </location>
    <ligand>
        <name>substrate</name>
    </ligand>
</feature>
<dbReference type="UniPathway" id="UPA00113">
    <property type="reaction ID" value="UER00530"/>
</dbReference>
<comment type="similarity">
    <text evidence="3 11">Belongs to the phosphohexose mutase family.</text>
</comment>
<dbReference type="Pfam" id="PF21405">
    <property type="entry name" value="AMG1_II"/>
    <property type="match status" value="1"/>
</dbReference>
<dbReference type="SUPFAM" id="SSF55957">
    <property type="entry name" value="Phosphoglucomutase, C-terminal domain"/>
    <property type="match status" value="1"/>
</dbReference>
<gene>
    <name evidence="18" type="ORF">CXG81DRAFT_15406</name>
</gene>
<dbReference type="GO" id="GO:0006048">
    <property type="term" value="P:UDP-N-acetylglucosamine biosynthetic process"/>
    <property type="evidence" value="ECO:0007669"/>
    <property type="project" value="UniProtKB-UniRule"/>
</dbReference>
<feature type="domain" description="Phosphoacetylglucosamine mutase AMG1" evidence="16">
    <location>
        <begin position="310"/>
        <end position="460"/>
    </location>
</feature>
<dbReference type="InterPro" id="IPR049022">
    <property type="entry name" value="AMG1_III"/>
</dbReference>
<organism evidence="18 19">
    <name type="scientific">Caulochytrium protostelioides</name>
    <dbReference type="NCBI Taxonomy" id="1555241"/>
    <lineage>
        <taxon>Eukaryota</taxon>
        <taxon>Fungi</taxon>
        <taxon>Fungi incertae sedis</taxon>
        <taxon>Chytridiomycota</taxon>
        <taxon>Chytridiomycota incertae sedis</taxon>
        <taxon>Chytridiomycetes</taxon>
        <taxon>Caulochytriales</taxon>
        <taxon>Caulochytriaceae</taxon>
        <taxon>Caulochytrium</taxon>
    </lineage>
</organism>
<evidence type="ECO:0000256" key="1">
    <source>
        <dbReference type="ARBA" id="ARBA00000558"/>
    </source>
</evidence>
<feature type="binding site" evidence="14">
    <location>
        <position position="290"/>
    </location>
    <ligand>
        <name>Mg(2+)</name>
        <dbReference type="ChEBI" id="CHEBI:18420"/>
    </ligand>
</feature>
<evidence type="ECO:0000256" key="9">
    <source>
        <dbReference type="ARBA" id="ARBA00031926"/>
    </source>
</evidence>
<dbReference type="Proteomes" id="UP000274922">
    <property type="component" value="Unassembled WGS sequence"/>
</dbReference>
<dbReference type="Gene3D" id="3.30.310.50">
    <property type="entry name" value="Alpha-D-phosphohexomutase, C-terminal domain"/>
    <property type="match status" value="1"/>
</dbReference>
<protein>
    <recommendedName>
        <fullName evidence="4 11">Phosphoacetylglucosamine mutase</fullName>
        <shortName evidence="11">PAGM</shortName>
        <ecNumber evidence="4 11">5.4.2.3</ecNumber>
    </recommendedName>
    <alternativeName>
        <fullName evidence="10 11">Acetylglucosamine phosphomutase</fullName>
    </alternativeName>
    <alternativeName>
        <fullName evidence="9 11">N-acetylglucosamine-phosphate mutase</fullName>
    </alternativeName>
</protein>
<dbReference type="PIRSF" id="PIRSF016408">
    <property type="entry name" value="PAGM"/>
    <property type="match status" value="1"/>
</dbReference>
<evidence type="ECO:0000256" key="3">
    <source>
        <dbReference type="ARBA" id="ARBA00010231"/>
    </source>
</evidence>
<evidence type="ECO:0000256" key="13">
    <source>
        <dbReference type="PIRSR" id="PIRSR016408-2"/>
    </source>
</evidence>
<dbReference type="STRING" id="1555241.A0A4P9WZ46"/>
<feature type="binding site" description="via phosphate group" evidence="14">
    <location>
        <position position="70"/>
    </location>
    <ligand>
        <name>Mg(2+)</name>
        <dbReference type="ChEBI" id="CHEBI:18420"/>
    </ligand>
</feature>
<feature type="binding site" evidence="14">
    <location>
        <position position="292"/>
    </location>
    <ligand>
        <name>Mg(2+)</name>
        <dbReference type="ChEBI" id="CHEBI:18420"/>
    </ligand>
</feature>
<dbReference type="FunFam" id="3.40.120.10:FF:000013">
    <property type="entry name" value="Phosphoacetylglucosamine mutase"/>
    <property type="match status" value="1"/>
</dbReference>
<keyword evidence="19" id="KW-1185">Reference proteome</keyword>
<dbReference type="PANTHER" id="PTHR45955">
    <property type="entry name" value="PHOSPHOACETYLGLUCOSAMINE MUTASE"/>
    <property type="match status" value="1"/>
</dbReference>
<feature type="domain" description="Alpha-D-phosphohexomutase C-terminal" evidence="15">
    <location>
        <begin position="479"/>
        <end position="552"/>
    </location>
</feature>
<comment type="catalytic activity">
    <reaction evidence="1 11">
        <text>N-acetyl-alpha-D-glucosamine 1-phosphate = N-acetyl-D-glucosamine 6-phosphate</text>
        <dbReference type="Rhea" id="RHEA:23804"/>
        <dbReference type="ChEBI" id="CHEBI:57513"/>
        <dbReference type="ChEBI" id="CHEBI:57776"/>
        <dbReference type="EC" id="5.4.2.3"/>
    </reaction>
</comment>